<feature type="compositionally biased region" description="Low complexity" evidence="1">
    <location>
        <begin position="128"/>
        <end position="137"/>
    </location>
</feature>
<protein>
    <submittedName>
        <fullName evidence="3">Divergent polysaccharide deacetylase family protein</fullName>
    </submittedName>
</protein>
<keyword evidence="2" id="KW-0812">Transmembrane</keyword>
<evidence type="ECO:0000313" key="4">
    <source>
        <dbReference type="Proteomes" id="UP001243757"/>
    </source>
</evidence>
<feature type="region of interest" description="Disordered" evidence="1">
    <location>
        <begin position="68"/>
        <end position="140"/>
    </location>
</feature>
<dbReference type="InterPro" id="IPR011330">
    <property type="entry name" value="Glyco_hydro/deAcase_b/a-brl"/>
</dbReference>
<organism evidence="3 4">
    <name type="scientific">Pseudodonghicola flavimaris</name>
    <dbReference type="NCBI Taxonomy" id="3050036"/>
    <lineage>
        <taxon>Bacteria</taxon>
        <taxon>Pseudomonadati</taxon>
        <taxon>Pseudomonadota</taxon>
        <taxon>Alphaproteobacteria</taxon>
        <taxon>Rhodobacterales</taxon>
        <taxon>Paracoccaceae</taxon>
        <taxon>Pseudodonghicola</taxon>
    </lineage>
</organism>
<dbReference type="Pfam" id="PF04748">
    <property type="entry name" value="Polysacc_deac_2"/>
    <property type="match status" value="1"/>
</dbReference>
<dbReference type="InterPro" id="IPR006837">
    <property type="entry name" value="Divergent_DAC"/>
</dbReference>
<sequence>MGGFIRGFGLGAVVVVAGGAALSLLLPLPQRPEIGHEPAQAATGAGPAADAGVETATGDADLVEAMPKAPDPETASADDLGPMENADTAPAEKPSVGAVTDMLAGPTETAPLPEVSTGADSTDLPKVPAAAPDAPGAEETVSITTDPAQPMAPAVPETDSGFGAMTEETQEDAPAEASASGDMAVASAPPAVEETAPRIAALPQVGAGDSGATAPAPSIGTPGTPLIDPAPAAVPAGTTPLEDYATPFTNPEARPLMSILLIDDARSIGAEALADFPYPLTFAIDPSAPDATEKMARYRAAGFEVVLLADLPAAATAQDAEVSMSVWRAEVPEAVAILEGTGTGFQGNRALSDQVTAIAQAAGLGLITQSKGLNTVQKLAAREGVPSAVVFRDFDGAGQTPTVMRRFLDQAAFRAGQEGAVIMLGRVRPDTISALLLWGLQDRAQRVALAPVSAVLTHVPAPAADE</sequence>
<keyword evidence="2" id="KW-0472">Membrane</keyword>
<reference evidence="3 4" key="1">
    <citation type="submission" date="2023-05" db="EMBL/GenBank/DDBJ databases">
        <title>Pseudodonghicola sp. nov.</title>
        <authorList>
            <person name="Huang J."/>
        </authorList>
    </citation>
    <scope>NUCLEOTIDE SEQUENCE [LARGE SCALE GENOMIC DNA]</scope>
    <source>
        <strain evidence="3 4">IC7</strain>
    </source>
</reference>
<keyword evidence="4" id="KW-1185">Reference proteome</keyword>
<dbReference type="Gene3D" id="3.20.20.370">
    <property type="entry name" value="Glycoside hydrolase/deacetylase"/>
    <property type="match status" value="1"/>
</dbReference>
<feature type="region of interest" description="Disordered" evidence="1">
    <location>
        <begin position="167"/>
        <end position="189"/>
    </location>
</feature>
<dbReference type="Proteomes" id="UP001243757">
    <property type="component" value="Unassembled WGS sequence"/>
</dbReference>
<gene>
    <name evidence="3" type="ORF">QO033_02020</name>
</gene>
<evidence type="ECO:0000256" key="1">
    <source>
        <dbReference type="SAM" id="MobiDB-lite"/>
    </source>
</evidence>
<dbReference type="CDD" id="cd10936">
    <property type="entry name" value="CE4_DAC2"/>
    <property type="match status" value="1"/>
</dbReference>
<evidence type="ECO:0000256" key="2">
    <source>
        <dbReference type="SAM" id="Phobius"/>
    </source>
</evidence>
<name>A0ABT7EVR6_9RHOB</name>
<evidence type="ECO:0000313" key="3">
    <source>
        <dbReference type="EMBL" id="MDK3016433.1"/>
    </source>
</evidence>
<accession>A0ABT7EVR6</accession>
<dbReference type="RefSeq" id="WP_284479246.1">
    <property type="nucleotide sequence ID" value="NZ_JASNJD010000001.1"/>
</dbReference>
<comment type="caution">
    <text evidence="3">The sequence shown here is derived from an EMBL/GenBank/DDBJ whole genome shotgun (WGS) entry which is preliminary data.</text>
</comment>
<dbReference type="EMBL" id="JASNJD010000001">
    <property type="protein sequence ID" value="MDK3016433.1"/>
    <property type="molecule type" value="Genomic_DNA"/>
</dbReference>
<keyword evidence="2" id="KW-1133">Transmembrane helix</keyword>
<proteinExistence type="predicted"/>
<dbReference type="SUPFAM" id="SSF88713">
    <property type="entry name" value="Glycoside hydrolase/deacetylase"/>
    <property type="match status" value="1"/>
</dbReference>
<feature type="transmembrane region" description="Helical" evidence="2">
    <location>
        <begin position="7"/>
        <end position="28"/>
    </location>
</feature>